<name>A0ACC2IR00_9PLEO</name>
<accession>A0ACC2IR00</accession>
<evidence type="ECO:0000313" key="1">
    <source>
        <dbReference type="EMBL" id="KAJ8117538.1"/>
    </source>
</evidence>
<reference evidence="1" key="1">
    <citation type="submission" date="2022-11" db="EMBL/GenBank/DDBJ databases">
        <title>Genome Sequence of Boeremia exigua.</title>
        <authorList>
            <person name="Buettner E."/>
        </authorList>
    </citation>
    <scope>NUCLEOTIDE SEQUENCE</scope>
    <source>
        <strain evidence="1">CU02</strain>
    </source>
</reference>
<proteinExistence type="predicted"/>
<protein>
    <submittedName>
        <fullName evidence="1">Uncharacterized protein</fullName>
    </submittedName>
</protein>
<comment type="caution">
    <text evidence="1">The sequence shown here is derived from an EMBL/GenBank/DDBJ whole genome shotgun (WGS) entry which is preliminary data.</text>
</comment>
<keyword evidence="2" id="KW-1185">Reference proteome</keyword>
<evidence type="ECO:0000313" key="2">
    <source>
        <dbReference type="Proteomes" id="UP001153331"/>
    </source>
</evidence>
<sequence length="85" mass="9089">MEGATPKKYLYAVGVLWEWTMICTAHTIQSYYDLWAGLAVYGHSGEPSGADGGGWNNPQSGPAHKNNASWATRGLTIASPKPVVP</sequence>
<organism evidence="1 2">
    <name type="scientific">Boeremia exigua</name>
    <dbReference type="NCBI Taxonomy" id="749465"/>
    <lineage>
        <taxon>Eukaryota</taxon>
        <taxon>Fungi</taxon>
        <taxon>Dikarya</taxon>
        <taxon>Ascomycota</taxon>
        <taxon>Pezizomycotina</taxon>
        <taxon>Dothideomycetes</taxon>
        <taxon>Pleosporomycetidae</taxon>
        <taxon>Pleosporales</taxon>
        <taxon>Pleosporineae</taxon>
        <taxon>Didymellaceae</taxon>
        <taxon>Boeremia</taxon>
    </lineage>
</organism>
<dbReference type="EMBL" id="JAPHNI010000049">
    <property type="protein sequence ID" value="KAJ8117538.1"/>
    <property type="molecule type" value="Genomic_DNA"/>
</dbReference>
<dbReference type="Proteomes" id="UP001153331">
    <property type="component" value="Unassembled WGS sequence"/>
</dbReference>
<gene>
    <name evidence="1" type="ORF">OPT61_g1296</name>
</gene>